<dbReference type="OrthoDB" id="9768793at2"/>
<dbReference type="SUPFAM" id="SSF51430">
    <property type="entry name" value="NAD(P)-linked oxidoreductase"/>
    <property type="match status" value="1"/>
</dbReference>
<dbReference type="InterPro" id="IPR023210">
    <property type="entry name" value="NADP_OxRdtase_dom"/>
</dbReference>
<dbReference type="KEGG" id="aab:A4R43_08840"/>
<dbReference type="AlphaFoldDB" id="A0A344L3K1"/>
<gene>
    <name evidence="3" type="ORF">A4R43_08840</name>
</gene>
<feature type="domain" description="NADP-dependent oxidoreductase" evidence="2">
    <location>
        <begin position="18"/>
        <end position="312"/>
    </location>
</feature>
<dbReference type="InterPro" id="IPR050523">
    <property type="entry name" value="AKR_Detox_Biosynth"/>
</dbReference>
<keyword evidence="1" id="KW-0560">Oxidoreductase</keyword>
<dbReference type="CDD" id="cd19080">
    <property type="entry name" value="AKR_AKR9A_9B"/>
    <property type="match status" value="1"/>
</dbReference>
<evidence type="ECO:0000256" key="1">
    <source>
        <dbReference type="ARBA" id="ARBA00023002"/>
    </source>
</evidence>
<evidence type="ECO:0000313" key="4">
    <source>
        <dbReference type="Proteomes" id="UP000250434"/>
    </source>
</evidence>
<organism evidence="3 4">
    <name type="scientific">Amycolatopsis albispora</name>
    <dbReference type="NCBI Taxonomy" id="1804986"/>
    <lineage>
        <taxon>Bacteria</taxon>
        <taxon>Bacillati</taxon>
        <taxon>Actinomycetota</taxon>
        <taxon>Actinomycetes</taxon>
        <taxon>Pseudonocardiales</taxon>
        <taxon>Pseudonocardiaceae</taxon>
        <taxon>Amycolatopsis</taxon>
    </lineage>
</organism>
<dbReference type="EMBL" id="CP015163">
    <property type="protein sequence ID" value="AXB42625.1"/>
    <property type="molecule type" value="Genomic_DNA"/>
</dbReference>
<accession>A0A344L3K1</accession>
<reference evidence="3 4" key="1">
    <citation type="submission" date="2016-04" db="EMBL/GenBank/DDBJ databases">
        <title>Complete genome sequence and analysis of deep-sea sediment isolate, Amycolatopsis sp. WP1.</title>
        <authorList>
            <person name="Wang H."/>
            <person name="Chen S."/>
            <person name="Wu Q."/>
        </authorList>
    </citation>
    <scope>NUCLEOTIDE SEQUENCE [LARGE SCALE GENOMIC DNA]</scope>
    <source>
        <strain evidence="3 4">WP1</strain>
    </source>
</reference>
<dbReference type="RefSeq" id="WP_113691887.1">
    <property type="nucleotide sequence ID" value="NZ_CP015163.1"/>
</dbReference>
<dbReference type="Gene3D" id="3.20.20.100">
    <property type="entry name" value="NADP-dependent oxidoreductase domain"/>
    <property type="match status" value="1"/>
</dbReference>
<evidence type="ECO:0000313" key="3">
    <source>
        <dbReference type="EMBL" id="AXB42625.1"/>
    </source>
</evidence>
<dbReference type="PANTHER" id="PTHR43364:SF4">
    <property type="entry name" value="NAD(P)-LINKED OXIDOREDUCTASE SUPERFAMILY PROTEIN"/>
    <property type="match status" value="1"/>
</dbReference>
<dbReference type="InterPro" id="IPR036812">
    <property type="entry name" value="NAD(P)_OxRdtase_dom_sf"/>
</dbReference>
<dbReference type="GO" id="GO:0005829">
    <property type="term" value="C:cytosol"/>
    <property type="evidence" value="ECO:0007669"/>
    <property type="project" value="TreeGrafter"/>
</dbReference>
<dbReference type="Proteomes" id="UP000250434">
    <property type="component" value="Chromosome"/>
</dbReference>
<proteinExistence type="predicted"/>
<name>A0A344L3K1_9PSEU</name>
<dbReference type="Pfam" id="PF00248">
    <property type="entry name" value="Aldo_ket_red"/>
    <property type="match status" value="1"/>
</dbReference>
<evidence type="ECO:0000259" key="2">
    <source>
        <dbReference type="Pfam" id="PF00248"/>
    </source>
</evidence>
<dbReference type="PANTHER" id="PTHR43364">
    <property type="entry name" value="NADH-SPECIFIC METHYLGLYOXAL REDUCTASE-RELATED"/>
    <property type="match status" value="1"/>
</dbReference>
<protein>
    <submittedName>
        <fullName evidence="3">Aldo/keto reductase</fullName>
    </submittedName>
</protein>
<dbReference type="GO" id="GO:0016491">
    <property type="term" value="F:oxidoreductase activity"/>
    <property type="evidence" value="ECO:0007669"/>
    <property type="project" value="UniProtKB-KW"/>
</dbReference>
<sequence length="339" mass="37085">MTTMRYRLLGRSGVRVSELCLGTMMFGYPGLGVATAAEADGALKRFAEAGGNFLDTANRYAGGESERVVGELIKPDRDRWVLGTKYGLSSDPSDPNAGGTHRKSLRRAVEASLKRLGTDYLDLYWVHIWDGYTPIEEVVTALDDLVRSGKVLYLGISDTPAWLVSRAVTIAEERGLTPFSAIQIPYSLVERTVERELLPMAKALDLAVTGWAPLGGGLLTGRYGSDRERPADGRRAGSEISERELAIADALNAVADARGASASQVALAWLRAQQHRALTIPIVGIRNEAQLVDNLRLLDLEPEELRQLDEASALTPEFPHEFAGERYAHGDAVVEYHRR</sequence>
<keyword evidence="4" id="KW-1185">Reference proteome</keyword>